<keyword evidence="1" id="KW-0472">Membrane</keyword>
<keyword evidence="1" id="KW-1133">Transmembrane helix</keyword>
<dbReference type="EMBL" id="JARKIE010000046">
    <property type="protein sequence ID" value="KAJ7693395.1"/>
    <property type="molecule type" value="Genomic_DNA"/>
</dbReference>
<evidence type="ECO:0000256" key="1">
    <source>
        <dbReference type="SAM" id="Phobius"/>
    </source>
</evidence>
<evidence type="ECO:0000313" key="2">
    <source>
        <dbReference type="EMBL" id="KAJ7693395.1"/>
    </source>
</evidence>
<reference evidence="2" key="1">
    <citation type="submission" date="2023-03" db="EMBL/GenBank/DDBJ databases">
        <title>Massive genome expansion in bonnet fungi (Mycena s.s.) driven by repeated elements and novel gene families across ecological guilds.</title>
        <authorList>
            <consortium name="Lawrence Berkeley National Laboratory"/>
            <person name="Harder C.B."/>
            <person name="Miyauchi S."/>
            <person name="Viragh M."/>
            <person name="Kuo A."/>
            <person name="Thoen E."/>
            <person name="Andreopoulos B."/>
            <person name="Lu D."/>
            <person name="Skrede I."/>
            <person name="Drula E."/>
            <person name="Henrissat B."/>
            <person name="Morin E."/>
            <person name="Kohler A."/>
            <person name="Barry K."/>
            <person name="LaButti K."/>
            <person name="Morin E."/>
            <person name="Salamov A."/>
            <person name="Lipzen A."/>
            <person name="Mereny Z."/>
            <person name="Hegedus B."/>
            <person name="Baldrian P."/>
            <person name="Stursova M."/>
            <person name="Weitz H."/>
            <person name="Taylor A."/>
            <person name="Grigoriev I.V."/>
            <person name="Nagy L.G."/>
            <person name="Martin F."/>
            <person name="Kauserud H."/>
        </authorList>
    </citation>
    <scope>NUCLEOTIDE SEQUENCE</scope>
    <source>
        <strain evidence="2">CBHHK067</strain>
    </source>
</reference>
<dbReference type="InterPro" id="IPR011990">
    <property type="entry name" value="TPR-like_helical_dom_sf"/>
</dbReference>
<dbReference type="Proteomes" id="UP001221757">
    <property type="component" value="Unassembled WGS sequence"/>
</dbReference>
<dbReference type="Gene3D" id="1.25.40.10">
    <property type="entry name" value="Tetratricopeptide repeat domain"/>
    <property type="match status" value="1"/>
</dbReference>
<sequence length="133" mass="15421">MFTTQTFLYSLPVVVSLVLLSINWPVFKTRKQRRLACEGAALFASDDYFGAFRRYCEAIQEPGGRKNATEVDRTLAQAWYFRGVNEDCLGYYKESIQFYQQAVSFASTSRLRKQYRRALESAKDMNAHSKSRM</sequence>
<feature type="transmembrane region" description="Helical" evidence="1">
    <location>
        <begin position="6"/>
        <end position="26"/>
    </location>
</feature>
<evidence type="ECO:0000313" key="3">
    <source>
        <dbReference type="Proteomes" id="UP001221757"/>
    </source>
</evidence>
<name>A0AAD7DKH9_MYCRO</name>
<dbReference type="AlphaFoldDB" id="A0AAD7DKH9"/>
<accession>A0AAD7DKH9</accession>
<protein>
    <submittedName>
        <fullName evidence="2">Uncharacterized protein</fullName>
    </submittedName>
</protein>
<keyword evidence="3" id="KW-1185">Reference proteome</keyword>
<gene>
    <name evidence="2" type="ORF">B0H17DRAFT_1132551</name>
</gene>
<dbReference type="SUPFAM" id="SSF48452">
    <property type="entry name" value="TPR-like"/>
    <property type="match status" value="1"/>
</dbReference>
<proteinExistence type="predicted"/>
<comment type="caution">
    <text evidence="2">The sequence shown here is derived from an EMBL/GenBank/DDBJ whole genome shotgun (WGS) entry which is preliminary data.</text>
</comment>
<organism evidence="2 3">
    <name type="scientific">Mycena rosella</name>
    <name type="common">Pink bonnet</name>
    <name type="synonym">Agaricus rosellus</name>
    <dbReference type="NCBI Taxonomy" id="1033263"/>
    <lineage>
        <taxon>Eukaryota</taxon>
        <taxon>Fungi</taxon>
        <taxon>Dikarya</taxon>
        <taxon>Basidiomycota</taxon>
        <taxon>Agaricomycotina</taxon>
        <taxon>Agaricomycetes</taxon>
        <taxon>Agaricomycetidae</taxon>
        <taxon>Agaricales</taxon>
        <taxon>Marasmiineae</taxon>
        <taxon>Mycenaceae</taxon>
        <taxon>Mycena</taxon>
    </lineage>
</organism>
<keyword evidence="1" id="KW-0812">Transmembrane</keyword>